<dbReference type="AlphaFoldDB" id="A0A412MBE8"/>
<proteinExistence type="predicted"/>
<protein>
    <submittedName>
        <fullName evidence="2">Chloramphenicol acetyltransferase</fullName>
    </submittedName>
</protein>
<evidence type="ECO:0000256" key="1">
    <source>
        <dbReference type="PIRSR" id="PIRSR000440-1"/>
    </source>
</evidence>
<name>A0A412MBE8_9FIRM</name>
<feature type="active site" description="Proton acceptor" evidence="1">
    <location>
        <position position="185"/>
    </location>
</feature>
<evidence type="ECO:0000313" key="2">
    <source>
        <dbReference type="EMBL" id="RGT07160.1"/>
    </source>
</evidence>
<evidence type="ECO:0000313" key="3">
    <source>
        <dbReference type="Proteomes" id="UP000283630"/>
    </source>
</evidence>
<accession>A0A412MBE8</accession>
<dbReference type="InterPro" id="IPR001707">
    <property type="entry name" value="Cmp_AcTrfase"/>
</dbReference>
<dbReference type="SMART" id="SM01059">
    <property type="entry name" value="CAT"/>
    <property type="match status" value="1"/>
</dbReference>
<dbReference type="GO" id="GO:0008811">
    <property type="term" value="F:chloramphenicol O-acetyltransferase activity"/>
    <property type="evidence" value="ECO:0007669"/>
    <property type="project" value="InterPro"/>
</dbReference>
<dbReference type="RefSeq" id="WP_021739026.1">
    <property type="nucleotide sequence ID" value="NZ_QRWH01000016.1"/>
</dbReference>
<dbReference type="Pfam" id="PF00302">
    <property type="entry name" value="CAT"/>
    <property type="match status" value="1"/>
</dbReference>
<gene>
    <name evidence="2" type="ORF">DWX53_13135</name>
</gene>
<dbReference type="EMBL" id="QRWH01000016">
    <property type="protein sequence ID" value="RGT07160.1"/>
    <property type="molecule type" value="Genomic_DNA"/>
</dbReference>
<dbReference type="SUPFAM" id="SSF52777">
    <property type="entry name" value="CoA-dependent acyltransferases"/>
    <property type="match status" value="1"/>
</dbReference>
<dbReference type="Gene3D" id="3.30.559.10">
    <property type="entry name" value="Chloramphenicol acetyltransferase-like domain"/>
    <property type="match status" value="1"/>
</dbReference>
<sequence>MKVVDIEKKSRRNIFKLFKEMDYPYVGITANVDVTKLVIYCKQEKYSFFKVFMYLVSKVCNTIKEFKYRFENNQIVEYDIVHPSYILKVQEDAFNFCTVPFTLDFNTFYECAISESNKLMGNINLDHEEERNDLIFISCVPWVSFTHILHPVSISPTDSIPRVAWGKYYKQENRILMPVNVQAHHALMDGLHIGIFYQKLEDEIQKFINNEGVVYES</sequence>
<dbReference type="PANTHER" id="PTHR38474:SF1">
    <property type="entry name" value="SLR0299 PROTEIN"/>
    <property type="match status" value="1"/>
</dbReference>
<dbReference type="GeneID" id="42786459"/>
<dbReference type="PANTHER" id="PTHR38474">
    <property type="entry name" value="SLR0299 PROTEIN"/>
    <property type="match status" value="1"/>
</dbReference>
<comment type="caution">
    <text evidence="2">The sequence shown here is derived from an EMBL/GenBank/DDBJ whole genome shotgun (WGS) entry which is preliminary data.</text>
</comment>
<organism evidence="2 3">
    <name type="scientific">Dorea formicigenerans</name>
    <dbReference type="NCBI Taxonomy" id="39486"/>
    <lineage>
        <taxon>Bacteria</taxon>
        <taxon>Bacillati</taxon>
        <taxon>Bacillota</taxon>
        <taxon>Clostridia</taxon>
        <taxon>Lachnospirales</taxon>
        <taxon>Lachnospiraceae</taxon>
        <taxon>Dorea</taxon>
    </lineage>
</organism>
<dbReference type="InterPro" id="IPR023213">
    <property type="entry name" value="CAT-like_dom_sf"/>
</dbReference>
<dbReference type="PIRSF" id="PIRSF000440">
    <property type="entry name" value="CAT"/>
    <property type="match status" value="1"/>
</dbReference>
<dbReference type="Proteomes" id="UP000283630">
    <property type="component" value="Unassembled WGS sequence"/>
</dbReference>
<keyword evidence="2" id="KW-0808">Transferase</keyword>
<reference evidence="2 3" key="1">
    <citation type="submission" date="2018-08" db="EMBL/GenBank/DDBJ databases">
        <title>A genome reference for cultivated species of the human gut microbiota.</title>
        <authorList>
            <person name="Zou Y."/>
            <person name="Xue W."/>
            <person name="Luo G."/>
        </authorList>
    </citation>
    <scope>NUCLEOTIDE SEQUENCE [LARGE SCALE GENOMIC DNA]</scope>
    <source>
        <strain evidence="2 3">AF19-4AC</strain>
    </source>
</reference>